<gene>
    <name evidence="2" type="ORF">SAMN05192530_11093</name>
</gene>
<keyword evidence="3" id="KW-1185">Reference proteome</keyword>
<protein>
    <submittedName>
        <fullName evidence="2">Uncharacterized protein</fullName>
    </submittedName>
</protein>
<dbReference type="Proteomes" id="UP000198793">
    <property type="component" value="Unassembled WGS sequence"/>
</dbReference>
<dbReference type="EMBL" id="FNIT01000010">
    <property type="protein sequence ID" value="SDO69100.1"/>
    <property type="molecule type" value="Genomic_DNA"/>
</dbReference>
<name>A0A1H0LMI7_9HYPH</name>
<evidence type="ECO:0000313" key="2">
    <source>
        <dbReference type="EMBL" id="SDO69100.1"/>
    </source>
</evidence>
<evidence type="ECO:0000313" key="3">
    <source>
        <dbReference type="Proteomes" id="UP000198793"/>
    </source>
</evidence>
<proteinExistence type="predicted"/>
<evidence type="ECO:0000256" key="1">
    <source>
        <dbReference type="SAM" id="MobiDB-lite"/>
    </source>
</evidence>
<dbReference type="AlphaFoldDB" id="A0A1H0LMI7"/>
<feature type="region of interest" description="Disordered" evidence="1">
    <location>
        <begin position="1"/>
        <end position="23"/>
    </location>
</feature>
<sequence length="230" mass="24562">MVCGQSASGKEGGRRGPCRPHVSRRSVPCLVARSSGMEPSVGHSVFLGQGRTAQAREERVDAGPYGVERHLAPWRPPSAVEQDDPWLAPPVAVIQSQVLVPALLRCTDEPLRSREKGPPRAVYNAASSFAGRPGASGQSTDRSCEPVEQEATSPLEKGAITRSPSSLMLPACVIEQRPCTPLGARPDGKRTCRYPARYNSWTLHRSRIADWWAGPGSGARAVGSSMADAS</sequence>
<organism evidence="2 3">
    <name type="scientific">Aureimonas jatrophae</name>
    <dbReference type="NCBI Taxonomy" id="1166073"/>
    <lineage>
        <taxon>Bacteria</taxon>
        <taxon>Pseudomonadati</taxon>
        <taxon>Pseudomonadota</taxon>
        <taxon>Alphaproteobacteria</taxon>
        <taxon>Hyphomicrobiales</taxon>
        <taxon>Aurantimonadaceae</taxon>
        <taxon>Aureimonas</taxon>
    </lineage>
</organism>
<feature type="region of interest" description="Disordered" evidence="1">
    <location>
        <begin position="125"/>
        <end position="155"/>
    </location>
</feature>
<reference evidence="2 3" key="1">
    <citation type="submission" date="2016-10" db="EMBL/GenBank/DDBJ databases">
        <authorList>
            <person name="de Groot N.N."/>
        </authorList>
    </citation>
    <scope>NUCLEOTIDE SEQUENCE [LARGE SCALE GENOMIC DNA]</scope>
    <source>
        <strain evidence="3">L7-484,KACC 16230,DSM 25025</strain>
    </source>
</reference>
<dbReference type="STRING" id="1166073.SAMN05192530_11093"/>
<accession>A0A1H0LMI7</accession>